<dbReference type="Proteomes" id="UP000252081">
    <property type="component" value="Unassembled WGS sequence"/>
</dbReference>
<dbReference type="SUPFAM" id="SSF53474">
    <property type="entry name" value="alpha/beta-Hydrolases"/>
    <property type="match status" value="1"/>
</dbReference>
<evidence type="ECO:0000259" key="4">
    <source>
        <dbReference type="Pfam" id="PF00326"/>
    </source>
</evidence>
<gene>
    <name evidence="5" type="ORF">DRW42_22410</name>
</gene>
<dbReference type="EMBL" id="QNQU01000023">
    <property type="protein sequence ID" value="RBQ03332.1"/>
    <property type="molecule type" value="Genomic_DNA"/>
</dbReference>
<sequence>MQKRLTIILFFVVSFAYAQKKPLNHTVYDTWESVGTKQLSNNGVWAMYSILQQEGDAQLYITNVKTNAKLNIPRGMNAQFSNDSKFAVFNIRPLNKDLRLAKIKKKKVDELPKDSLGIANLTTNAITKVARVKSFKFPEEGSGILAYLTEKPDTAKKSVKPAEKKDGEADFADDEPAAKSKTEEGTDLVVKNLLTGTDKTYKFVTDYYFSKDGKQLVFACSGSKKDKTAPQGVFLLNTEKGTLKTLIKGKGSFKGFTFDEESEHVAFVGEQSPEKQEIKDYNVYYNSLTLDTAQILVDFDMPGLPAKWSVNGDGKITFSKDGKKLFFGISPIKKPKDTTIVDFEVAKVDVWNYKDDYLQPMQLKNAERDSKKSYLSVIDVYSSEPKVIPLTDLKLPDANMIAEGDANTVLASTDYGRRIESQWSGSTSKDYYLVDTKNGQKKKIIDNLSGYATASPAGNYVLYFDRKAGSWNTYNVATGKVTVLTAGLSEKFVDEENDVPELPSAYGLATWTEGDKAVLIYDKYDIWSFSPDGKTAPKNITAGYGRANNLTFRYERLQPENRFERNVDSKFVKANELVWLNAFNNATKENGFYRTNVGSVKAPELVVMAKFKYSNLVKAKDADVYIYDKANYVESPNVYVTTDFKTETKLSNTNPQQQNYNWGTAELVKWTTPKGYKAEGILYKPENFDPNKKYPMIAYFYEKLTDGLYTYQAPAPTPSRLNISYFVSNGYLVFAPDISYETGHPGKSAVEFINSGVESLKKNSWVDGTKIGIQGQSWGGYQVAYLITQNNMYAAAWAGAPVANMTSAYGGIRWETGMNRQFQYEKTQSRIGSTLWEKPELYIENSPLFMFPKVTTPVVVMANDADGAVPWYQGIEMFTGLRRLGKPVWMLNYNGEAHNLVQRQNRKDIQIREQQFFDYYLKGAKAPVWMTSGVPATEKGKTWGFELTDEKP</sequence>
<evidence type="ECO:0000313" key="5">
    <source>
        <dbReference type="EMBL" id="RBQ03332.1"/>
    </source>
</evidence>
<dbReference type="OrthoDB" id="9812921at2"/>
<accession>A0A366KRA6</accession>
<evidence type="ECO:0000256" key="2">
    <source>
        <dbReference type="SAM" id="MobiDB-lite"/>
    </source>
</evidence>
<feature type="compositionally biased region" description="Basic and acidic residues" evidence="2">
    <location>
        <begin position="156"/>
        <end position="168"/>
    </location>
</feature>
<dbReference type="SUPFAM" id="SSF82171">
    <property type="entry name" value="DPP6 N-terminal domain-like"/>
    <property type="match status" value="1"/>
</dbReference>
<feature type="region of interest" description="Disordered" evidence="2">
    <location>
        <begin position="156"/>
        <end position="183"/>
    </location>
</feature>
<feature type="domain" description="Peptidase S9 prolyl oligopeptidase catalytic" evidence="4">
    <location>
        <begin position="745"/>
        <end position="922"/>
    </location>
</feature>
<dbReference type="GO" id="GO:0004252">
    <property type="term" value="F:serine-type endopeptidase activity"/>
    <property type="evidence" value="ECO:0007669"/>
    <property type="project" value="TreeGrafter"/>
</dbReference>
<dbReference type="InterPro" id="IPR029058">
    <property type="entry name" value="AB_hydrolase_fold"/>
</dbReference>
<proteinExistence type="predicted"/>
<dbReference type="PANTHER" id="PTHR42776:SF27">
    <property type="entry name" value="DIPEPTIDYL PEPTIDASE FAMILY MEMBER 6"/>
    <property type="match status" value="1"/>
</dbReference>
<evidence type="ECO:0000256" key="1">
    <source>
        <dbReference type="ARBA" id="ARBA00022801"/>
    </source>
</evidence>
<keyword evidence="1" id="KW-0378">Hydrolase</keyword>
<protein>
    <submittedName>
        <fullName evidence="5">S9 family peptidase</fullName>
    </submittedName>
</protein>
<dbReference type="AlphaFoldDB" id="A0A366KRA6"/>
<comment type="caution">
    <text evidence="5">The sequence shown here is derived from an EMBL/GenBank/DDBJ whole genome shotgun (WGS) entry which is preliminary data.</text>
</comment>
<evidence type="ECO:0000313" key="6">
    <source>
        <dbReference type="Proteomes" id="UP000252081"/>
    </source>
</evidence>
<dbReference type="Gene3D" id="3.40.50.1820">
    <property type="entry name" value="alpha/beta hydrolase"/>
    <property type="match status" value="1"/>
</dbReference>
<name>A0A366KRA6_9SPHI</name>
<keyword evidence="6" id="KW-1185">Reference proteome</keyword>
<organism evidence="5 6">
    <name type="scientific">Pedobacter miscanthi</name>
    <dbReference type="NCBI Taxonomy" id="2259170"/>
    <lineage>
        <taxon>Bacteria</taxon>
        <taxon>Pseudomonadati</taxon>
        <taxon>Bacteroidota</taxon>
        <taxon>Sphingobacteriia</taxon>
        <taxon>Sphingobacteriales</taxon>
        <taxon>Sphingobacteriaceae</taxon>
        <taxon>Pedobacter</taxon>
    </lineage>
</organism>
<feature type="signal peptide" evidence="3">
    <location>
        <begin position="1"/>
        <end position="18"/>
    </location>
</feature>
<dbReference type="PANTHER" id="PTHR42776">
    <property type="entry name" value="SERINE PEPTIDASE S9 FAMILY MEMBER"/>
    <property type="match status" value="1"/>
</dbReference>
<reference evidence="5 6" key="1">
    <citation type="submission" date="2018-07" db="EMBL/GenBank/DDBJ databases">
        <title>A draft genome of a endophytic bacteria, a new species of Pedobacter.</title>
        <authorList>
            <person name="Zhang Z.D."/>
            <person name="Chen Z.J."/>
        </authorList>
    </citation>
    <scope>NUCLEOTIDE SEQUENCE [LARGE SCALE GENOMIC DNA]</scope>
    <source>
        <strain evidence="5 6">RS10</strain>
    </source>
</reference>
<dbReference type="GO" id="GO:0006508">
    <property type="term" value="P:proteolysis"/>
    <property type="evidence" value="ECO:0007669"/>
    <property type="project" value="InterPro"/>
</dbReference>
<feature type="chain" id="PRO_5016984081" evidence="3">
    <location>
        <begin position="19"/>
        <end position="952"/>
    </location>
</feature>
<dbReference type="Pfam" id="PF00326">
    <property type="entry name" value="Peptidase_S9"/>
    <property type="match status" value="1"/>
</dbReference>
<evidence type="ECO:0000256" key="3">
    <source>
        <dbReference type="SAM" id="SignalP"/>
    </source>
</evidence>
<dbReference type="RefSeq" id="WP_113951106.1">
    <property type="nucleotide sequence ID" value="NZ_QNQU01000023.1"/>
</dbReference>
<dbReference type="InterPro" id="IPR001375">
    <property type="entry name" value="Peptidase_S9_cat"/>
</dbReference>
<keyword evidence="3" id="KW-0732">Signal</keyword>